<feature type="domain" description="Cullin family profile" evidence="2">
    <location>
        <begin position="244"/>
        <end position="433"/>
    </location>
</feature>
<dbReference type="SUPFAM" id="SSF75632">
    <property type="entry name" value="Cullin homology domain"/>
    <property type="match status" value="1"/>
</dbReference>
<dbReference type="Pfam" id="PF26557">
    <property type="entry name" value="Cullin_AB"/>
    <property type="match status" value="1"/>
</dbReference>
<dbReference type="InterPro" id="IPR059120">
    <property type="entry name" value="Cullin-like_AB"/>
</dbReference>
<protein>
    <recommendedName>
        <fullName evidence="2">Cullin family profile domain-containing protein</fullName>
    </recommendedName>
</protein>
<dbReference type="PANTHER" id="PTHR45957">
    <property type="entry name" value="ANAPHASE-PROMOTING COMPLEX SUBUNIT 2"/>
    <property type="match status" value="1"/>
</dbReference>
<dbReference type="Gene3D" id="1.20.1310.10">
    <property type="entry name" value="Cullin Repeats"/>
    <property type="match status" value="1"/>
</dbReference>
<evidence type="ECO:0000256" key="1">
    <source>
        <dbReference type="PROSITE-ProRule" id="PRU00330"/>
    </source>
</evidence>
<dbReference type="VEuPathDB" id="FungiDB:BDEG_23101"/>
<dbReference type="GO" id="GO:0005680">
    <property type="term" value="C:anaphase-promoting complex"/>
    <property type="evidence" value="ECO:0007669"/>
    <property type="project" value="TreeGrafter"/>
</dbReference>
<dbReference type="STRING" id="403673.A0A177WGI9"/>
<dbReference type="Gene3D" id="3.30.230.130">
    <property type="entry name" value="Cullin, Chain C, Domain 2"/>
    <property type="match status" value="1"/>
</dbReference>
<dbReference type="InterPro" id="IPR044554">
    <property type="entry name" value="ANAPC2"/>
</dbReference>
<dbReference type="EMBL" id="DS022302">
    <property type="protein sequence ID" value="OAJ39239.1"/>
    <property type="molecule type" value="Genomic_DNA"/>
</dbReference>
<dbReference type="GO" id="GO:0007091">
    <property type="term" value="P:metaphase/anaphase transition of mitotic cell cycle"/>
    <property type="evidence" value="ECO:0007669"/>
    <property type="project" value="TreeGrafter"/>
</dbReference>
<proteinExistence type="inferred from homology"/>
<dbReference type="GO" id="GO:0031625">
    <property type="term" value="F:ubiquitin protein ligase binding"/>
    <property type="evidence" value="ECO:0007669"/>
    <property type="project" value="InterPro"/>
</dbReference>
<dbReference type="InterPro" id="IPR057975">
    <property type="entry name" value="TPR_ANAPC2"/>
</dbReference>
<sequence>MVQDRSQIEQDRFEILQHPCIHELETLCNLLQQAGLSSCFQDIYNSVLTRHIKQHVVTLARHLEYVSVSNQLQQWLKSHILHLSHILGKLDSNQHAPSREKKLEFFAFQTLCVTRVQDAFEIVRDFPDSVPAVEDLYIALQKYNNIGALLKTLETSIGKRLIHCGAFTQDILSFYIALAQVLCMLECSEDIVNGMLNPIRLYLRSRGDSLEQIITQLVNQDTEVILLVDHAVSQRLSAVRIPQLLNIFPNKEVYAKTYIDLLATRLLSMHDFDLDDDKASLAMLERRIGNKITTCAQVMIKDMQESRRFAMQFHKQTIDASYFSVLVISARFWPDEKIRDAPLTLPHSIQQFQKVYQDSYALLKARRLKWRPMLGSVDIEIGQGDSSLRVSATPAQATLVSLFSDKDSILVSEAIEATQLSKTAMYQAVGFWNHHGVLALRQDHIINIHNTVKELTQDKLAATSVTTPMQDVIPVQDPAAERLETLQNTVWPFVEAAMTAFDRLTVHDIQKQLAPFGLGMDEMELRKLLEWAIECGKADKVGQHYVPKLA</sequence>
<dbReference type="PROSITE" id="PS50069">
    <property type="entry name" value="CULLIN_2"/>
    <property type="match status" value="1"/>
</dbReference>
<dbReference type="eggNOG" id="KOG2165">
    <property type="taxonomic scope" value="Eukaryota"/>
</dbReference>
<evidence type="ECO:0000313" key="3">
    <source>
        <dbReference type="EMBL" id="OAJ39239.1"/>
    </source>
</evidence>
<dbReference type="InterPro" id="IPR016158">
    <property type="entry name" value="Cullin_homology"/>
</dbReference>
<gene>
    <name evidence="3" type="ORF">BDEG_23101</name>
</gene>
<evidence type="ECO:0000259" key="2">
    <source>
        <dbReference type="PROSITE" id="PS50069"/>
    </source>
</evidence>
<organism evidence="3 4">
    <name type="scientific">Batrachochytrium dendrobatidis (strain JEL423)</name>
    <dbReference type="NCBI Taxonomy" id="403673"/>
    <lineage>
        <taxon>Eukaryota</taxon>
        <taxon>Fungi</taxon>
        <taxon>Fungi incertae sedis</taxon>
        <taxon>Chytridiomycota</taxon>
        <taxon>Chytridiomycota incertae sedis</taxon>
        <taxon>Chytridiomycetes</taxon>
        <taxon>Rhizophydiales</taxon>
        <taxon>Rhizophydiales incertae sedis</taxon>
        <taxon>Batrachochytrium</taxon>
    </lineage>
</organism>
<dbReference type="GO" id="GO:0070979">
    <property type="term" value="P:protein K11-linked ubiquitination"/>
    <property type="evidence" value="ECO:0007669"/>
    <property type="project" value="TreeGrafter"/>
</dbReference>
<dbReference type="GO" id="GO:0006511">
    <property type="term" value="P:ubiquitin-dependent protein catabolic process"/>
    <property type="evidence" value="ECO:0007669"/>
    <property type="project" value="InterPro"/>
</dbReference>
<dbReference type="Proteomes" id="UP000077115">
    <property type="component" value="Unassembled WGS sequence"/>
</dbReference>
<dbReference type="OrthoDB" id="5581181at2759"/>
<accession>A0A177WGI9</accession>
<dbReference type="AlphaFoldDB" id="A0A177WGI9"/>
<dbReference type="InterPro" id="IPR036317">
    <property type="entry name" value="Cullin_homology_sf"/>
</dbReference>
<dbReference type="SMART" id="SM00182">
    <property type="entry name" value="CULLIN"/>
    <property type="match status" value="1"/>
</dbReference>
<comment type="similarity">
    <text evidence="1">Belongs to the cullin family.</text>
</comment>
<name>A0A177WGI9_BATDL</name>
<dbReference type="Pfam" id="PF25773">
    <property type="entry name" value="TPR_ANAPC2"/>
    <property type="match status" value="1"/>
</dbReference>
<evidence type="ECO:0000313" key="4">
    <source>
        <dbReference type="Proteomes" id="UP000077115"/>
    </source>
</evidence>
<reference evidence="3 4" key="1">
    <citation type="submission" date="2006-10" db="EMBL/GenBank/DDBJ databases">
        <title>The Genome Sequence of Batrachochytrium dendrobatidis JEL423.</title>
        <authorList>
            <consortium name="The Broad Institute Genome Sequencing Platform"/>
            <person name="Birren B."/>
            <person name="Lander E."/>
            <person name="Galagan J."/>
            <person name="Cuomo C."/>
            <person name="Devon K."/>
            <person name="Jaffe D."/>
            <person name="Butler J."/>
            <person name="Alvarez P."/>
            <person name="Gnerre S."/>
            <person name="Grabherr M."/>
            <person name="Kleber M."/>
            <person name="Mauceli E."/>
            <person name="Brockman W."/>
            <person name="Young S."/>
            <person name="LaButti K."/>
            <person name="Sykes S."/>
            <person name="DeCaprio D."/>
            <person name="Crawford M."/>
            <person name="Koehrsen M."/>
            <person name="Engels R."/>
            <person name="Montgomery P."/>
            <person name="Pearson M."/>
            <person name="Howarth C."/>
            <person name="Larson L."/>
            <person name="White J."/>
            <person name="O'Leary S."/>
            <person name="Kodira C."/>
            <person name="Zeng Q."/>
            <person name="Yandava C."/>
            <person name="Alvarado L."/>
            <person name="Longcore J."/>
            <person name="James T."/>
        </authorList>
    </citation>
    <scope>NUCLEOTIDE SEQUENCE [LARGE SCALE GENOMIC DNA]</scope>
    <source>
        <strain evidence="3 4">JEL423</strain>
    </source>
</reference>
<reference evidence="3 4" key="2">
    <citation type="submission" date="2016-05" db="EMBL/GenBank/DDBJ databases">
        <title>Lineage-specific infection strategies underlie the spectrum of fungal disease in amphibians.</title>
        <authorList>
            <person name="Cuomo C.A."/>
            <person name="Farrer R.A."/>
            <person name="James T."/>
            <person name="Longcore J."/>
            <person name="Birren B."/>
        </authorList>
    </citation>
    <scope>NUCLEOTIDE SEQUENCE [LARGE SCALE GENOMIC DNA]</scope>
    <source>
        <strain evidence="3 4">JEL423</strain>
    </source>
</reference>
<dbReference type="PANTHER" id="PTHR45957:SF1">
    <property type="entry name" value="ANAPHASE-PROMOTING COMPLEX SUBUNIT 2"/>
    <property type="match status" value="1"/>
</dbReference>